<dbReference type="AlphaFoldDB" id="A0ABD5XWA8"/>
<name>A0ABD5XWA8_9EURY</name>
<evidence type="ECO:0000313" key="3">
    <source>
        <dbReference type="Proteomes" id="UP001596368"/>
    </source>
</evidence>
<dbReference type="Proteomes" id="UP001596368">
    <property type="component" value="Unassembled WGS sequence"/>
</dbReference>
<comment type="caution">
    <text evidence="2">The sequence shown here is derived from an EMBL/GenBank/DDBJ whole genome shotgun (WGS) entry which is preliminary data.</text>
</comment>
<sequence>MQREAEAGGDTTTTYHPRVISEETTNESSGTRILLTEFDREQRPVAKHVRQRLARRFSVVGDNFDVEVNGEMVTGDERNLKSRCEFKRTFNDEIISEEGHSISGWIGTLPKPTPDDVEGGVAVMARGKTVQKPISFGVAEGGTRGQMALQYLVGEIHADFLDEDEDLIATHRSEVLWEKEPATDLHDFIVNEIKEICSQWPERRREEQMEELRTEESYQQYIQPLDERERNC</sequence>
<keyword evidence="3" id="KW-1185">Reference proteome</keyword>
<accession>A0ABD5XWA8</accession>
<protein>
    <submittedName>
        <fullName evidence="2">Uncharacterized protein</fullName>
    </submittedName>
</protein>
<evidence type="ECO:0000313" key="2">
    <source>
        <dbReference type="EMBL" id="MFC7137990.1"/>
    </source>
</evidence>
<proteinExistence type="predicted"/>
<evidence type="ECO:0000256" key="1">
    <source>
        <dbReference type="SAM" id="MobiDB-lite"/>
    </source>
</evidence>
<dbReference type="EMBL" id="JBHSZG010000008">
    <property type="protein sequence ID" value="MFC7137990.1"/>
    <property type="molecule type" value="Genomic_DNA"/>
</dbReference>
<organism evidence="2 3">
    <name type="scientific">Halobaculum litoreum</name>
    <dbReference type="NCBI Taxonomy" id="3031998"/>
    <lineage>
        <taxon>Archaea</taxon>
        <taxon>Methanobacteriati</taxon>
        <taxon>Methanobacteriota</taxon>
        <taxon>Stenosarchaea group</taxon>
        <taxon>Halobacteria</taxon>
        <taxon>Halobacteriales</taxon>
        <taxon>Haloferacaceae</taxon>
        <taxon>Halobaculum</taxon>
    </lineage>
</organism>
<reference evidence="2 3" key="1">
    <citation type="journal article" date="2019" name="Int. J. Syst. Evol. Microbiol.">
        <title>The Global Catalogue of Microorganisms (GCM) 10K type strain sequencing project: providing services to taxonomists for standard genome sequencing and annotation.</title>
        <authorList>
            <consortium name="The Broad Institute Genomics Platform"/>
            <consortium name="The Broad Institute Genome Sequencing Center for Infectious Disease"/>
            <person name="Wu L."/>
            <person name="Ma J."/>
        </authorList>
    </citation>
    <scope>NUCLEOTIDE SEQUENCE [LARGE SCALE GENOMIC DNA]</scope>
    <source>
        <strain evidence="2 3">DT92</strain>
    </source>
</reference>
<feature type="region of interest" description="Disordered" evidence="1">
    <location>
        <begin position="1"/>
        <end position="30"/>
    </location>
</feature>
<gene>
    <name evidence="2" type="ORF">ACFQRB_19115</name>
</gene>